<dbReference type="RefSeq" id="WP_330146688.1">
    <property type="nucleotide sequence ID" value="NZ_JAZDQU010000002.1"/>
</dbReference>
<dbReference type="Proteomes" id="UP001337681">
    <property type="component" value="Unassembled WGS sequence"/>
</dbReference>
<evidence type="ECO:0000256" key="2">
    <source>
        <dbReference type="ARBA" id="ARBA00010122"/>
    </source>
</evidence>
<proteinExistence type="inferred from homology"/>
<keyword evidence="12" id="KW-1185">Reference proteome</keyword>
<keyword evidence="3 8" id="KW-0808">Transferase</keyword>
<dbReference type="GO" id="GO:0004072">
    <property type="term" value="F:aspartate kinase activity"/>
    <property type="evidence" value="ECO:0007669"/>
    <property type="project" value="UniProtKB-EC"/>
</dbReference>
<keyword evidence="6" id="KW-0067">ATP-binding</keyword>
<dbReference type="InterPro" id="IPR001048">
    <property type="entry name" value="Asp/Glu/Uridylate_kinase"/>
</dbReference>
<evidence type="ECO:0000259" key="10">
    <source>
        <dbReference type="Pfam" id="PF00696"/>
    </source>
</evidence>
<dbReference type="EMBL" id="JAZDQU010000002">
    <property type="protein sequence ID" value="MEE1885794.1"/>
    <property type="molecule type" value="Genomic_DNA"/>
</dbReference>
<accession>A0ABU7H3G4</accession>
<dbReference type="NCBIfam" id="TIGR00657">
    <property type="entry name" value="asp_kinases"/>
    <property type="match status" value="1"/>
</dbReference>
<evidence type="ECO:0000256" key="3">
    <source>
        <dbReference type="ARBA" id="ARBA00022679"/>
    </source>
</evidence>
<comment type="caution">
    <text evidence="11">The sequence shown here is derived from an EMBL/GenBank/DDBJ whole genome shotgun (WGS) entry which is preliminary data.</text>
</comment>
<evidence type="ECO:0000256" key="6">
    <source>
        <dbReference type="ARBA" id="ARBA00022840"/>
    </source>
</evidence>
<dbReference type="PANTHER" id="PTHR21499:SF59">
    <property type="entry name" value="ASPARTOKINASE"/>
    <property type="match status" value="1"/>
</dbReference>
<evidence type="ECO:0000313" key="12">
    <source>
        <dbReference type="Proteomes" id="UP001337681"/>
    </source>
</evidence>
<dbReference type="InterPro" id="IPR045865">
    <property type="entry name" value="ACT-like_dom_sf"/>
</dbReference>
<dbReference type="Gene3D" id="1.20.120.1320">
    <property type="entry name" value="Aspartokinase, catalytic domain"/>
    <property type="match status" value="1"/>
</dbReference>
<keyword evidence="4" id="KW-0547">Nucleotide-binding</keyword>
<evidence type="ECO:0000256" key="1">
    <source>
        <dbReference type="ARBA" id="ARBA00004766"/>
    </source>
</evidence>
<evidence type="ECO:0000256" key="9">
    <source>
        <dbReference type="RuleBase" id="RU004249"/>
    </source>
</evidence>
<evidence type="ECO:0000313" key="11">
    <source>
        <dbReference type="EMBL" id="MEE1885794.1"/>
    </source>
</evidence>
<dbReference type="SUPFAM" id="SSF55021">
    <property type="entry name" value="ACT-like"/>
    <property type="match status" value="1"/>
</dbReference>
<comment type="pathway">
    <text evidence="1 9">Amino-acid biosynthesis; L-lysine biosynthesis via DAP pathway; (S)-tetrahydrodipicolinate from L-aspartate: step 1/4.</text>
</comment>
<name>A0ABU7H3G4_9SPHI</name>
<dbReference type="Pfam" id="PF00696">
    <property type="entry name" value="AA_kinase"/>
    <property type="match status" value="1"/>
</dbReference>
<evidence type="ECO:0000256" key="8">
    <source>
        <dbReference type="RuleBase" id="RU003448"/>
    </source>
</evidence>
<comment type="catalytic activity">
    <reaction evidence="7 8">
        <text>L-aspartate + ATP = 4-phospho-L-aspartate + ADP</text>
        <dbReference type="Rhea" id="RHEA:23776"/>
        <dbReference type="ChEBI" id="CHEBI:29991"/>
        <dbReference type="ChEBI" id="CHEBI:30616"/>
        <dbReference type="ChEBI" id="CHEBI:57535"/>
        <dbReference type="ChEBI" id="CHEBI:456216"/>
        <dbReference type="EC" id="2.7.2.4"/>
    </reaction>
</comment>
<evidence type="ECO:0000256" key="7">
    <source>
        <dbReference type="ARBA" id="ARBA00047872"/>
    </source>
</evidence>
<keyword evidence="9" id="KW-0028">Amino-acid biosynthesis</keyword>
<comment type="pathway">
    <text evidence="9">Amino-acid biosynthesis; L-threonine biosynthesis; L-threonine from L-aspartate: step 1/5.</text>
</comment>
<comment type="pathway">
    <text evidence="9">Amino-acid biosynthesis; L-methionine biosynthesis via de novo pathway; L-homoserine from L-aspartate: step 1/3.</text>
</comment>
<gene>
    <name evidence="11" type="ORF">VRU49_10235</name>
</gene>
<dbReference type="InterPro" id="IPR001341">
    <property type="entry name" value="Asp_kinase"/>
</dbReference>
<organism evidence="11 12">
    <name type="scientific">Pedobacter flavus</name>
    <dbReference type="NCBI Taxonomy" id="3113906"/>
    <lineage>
        <taxon>Bacteria</taxon>
        <taxon>Pseudomonadati</taxon>
        <taxon>Bacteroidota</taxon>
        <taxon>Sphingobacteriia</taxon>
        <taxon>Sphingobacteriales</taxon>
        <taxon>Sphingobacteriaceae</taxon>
        <taxon>Pedobacter</taxon>
    </lineage>
</organism>
<dbReference type="InterPro" id="IPR042199">
    <property type="entry name" value="AsparK_Bifunc_asparK/hSer_DH"/>
</dbReference>
<dbReference type="PANTHER" id="PTHR21499">
    <property type="entry name" value="ASPARTATE KINASE"/>
    <property type="match status" value="1"/>
</dbReference>
<keyword evidence="5 8" id="KW-0418">Kinase</keyword>
<feature type="domain" description="Aspartate/glutamate/uridylate kinase" evidence="10">
    <location>
        <begin position="3"/>
        <end position="283"/>
    </location>
</feature>
<dbReference type="Gene3D" id="3.40.1160.10">
    <property type="entry name" value="Acetylglutamate kinase-like"/>
    <property type="match status" value="1"/>
</dbReference>
<dbReference type="SUPFAM" id="SSF53633">
    <property type="entry name" value="Carbamate kinase-like"/>
    <property type="match status" value="1"/>
</dbReference>
<reference evidence="11 12" key="1">
    <citation type="submission" date="2024-01" db="EMBL/GenBank/DDBJ databases">
        <title>Pedobacter sp. nov., isolated from oil-contaminated soil.</title>
        <authorList>
            <person name="Le N.T.T."/>
        </authorList>
    </citation>
    <scope>NUCLEOTIDE SEQUENCE [LARGE SCALE GENOMIC DNA]</scope>
    <source>
        <strain evidence="11 12">VNH31</strain>
    </source>
</reference>
<protein>
    <recommendedName>
        <fullName evidence="8">Aspartokinase</fullName>
        <ecNumber evidence="8">2.7.2.4</ecNumber>
    </recommendedName>
</protein>
<dbReference type="InterPro" id="IPR036393">
    <property type="entry name" value="AceGlu_kinase-like_sf"/>
</dbReference>
<sequence length="426" mass="48022">MQKAVYKFGGASVKDADGFRNVGSIIKNANIPQLLIVNSAIADITNQLEKVVSAFKNDQIEVAQELLQKIKIFHFNIAQELLGENGSSLIDNLSNALVEVEWILEEPFQDSEDYIYDQIVSVGEILSSTILAAYLNHIGVNVIWQDARNYIKTDNNYQNANVNWSLSCYLIQKDLQPLLDKYIVVTQGFIGSSSENFSTTLGREGSDYSAALFCSAIDGDQVTIWKDVPGVLNADPKWFDDTKEIPELSYQDAIELSYYGATVIHPKTIKPLQNKGIPLYVRSFKDLTLPGTKVQKDQIPLPIPSFIFKVNQVLLSISPKDFSFIIEENLSQIFSLFHKHQVSVNTMLNSALSFSVSVDDHPTKINLLIEDLKLLYKVKYNKGLELVTIRYYDKATVDRVTVDKNILLEIKSRYTCQLLMKNNDSL</sequence>
<dbReference type="EC" id="2.7.2.4" evidence="8"/>
<evidence type="ECO:0000256" key="4">
    <source>
        <dbReference type="ARBA" id="ARBA00022741"/>
    </source>
</evidence>
<evidence type="ECO:0000256" key="5">
    <source>
        <dbReference type="ARBA" id="ARBA00022777"/>
    </source>
</evidence>
<comment type="similarity">
    <text evidence="2 8">Belongs to the aspartokinase family.</text>
</comment>